<evidence type="ECO:0000259" key="4">
    <source>
        <dbReference type="SMART" id="SM00134"/>
    </source>
</evidence>
<evidence type="ECO:0000256" key="1">
    <source>
        <dbReference type="ARBA" id="ARBA00004613"/>
    </source>
</evidence>
<dbReference type="SMART" id="SM00134">
    <property type="entry name" value="LU"/>
    <property type="match status" value="1"/>
</dbReference>
<keyword evidence="6" id="KW-1185">Reference proteome</keyword>
<dbReference type="AlphaFoldDB" id="A0AAD1T4T8"/>
<dbReference type="InterPro" id="IPR050918">
    <property type="entry name" value="CNF-like_PLA2_Inhibitor"/>
</dbReference>
<reference evidence="5" key="1">
    <citation type="submission" date="2022-03" db="EMBL/GenBank/DDBJ databases">
        <authorList>
            <person name="Alioto T."/>
            <person name="Alioto T."/>
            <person name="Gomez Garrido J."/>
        </authorList>
    </citation>
    <scope>NUCLEOTIDE SEQUENCE</scope>
</reference>
<dbReference type="SUPFAM" id="SSF57302">
    <property type="entry name" value="Snake toxin-like"/>
    <property type="match status" value="2"/>
</dbReference>
<proteinExistence type="predicted"/>
<evidence type="ECO:0000256" key="3">
    <source>
        <dbReference type="SAM" id="SignalP"/>
    </source>
</evidence>
<keyword evidence="2" id="KW-0964">Secreted</keyword>
<evidence type="ECO:0000313" key="5">
    <source>
        <dbReference type="EMBL" id="CAH2318623.1"/>
    </source>
</evidence>
<sequence length="217" mass="22932">MAMHLFTLLGALSALTATGYALTCTKCMALGGDSCTEGLNDTCSSNQVCMSVYTVTISGGKPGDFLSRSCGLQSQCNRVGSFSIPGKVIKMGITCCSTDFCEPKLANLPSDNTQKNGLKCASCETDSDPCKSDEKMECMGTENKCLTRISKTTGGFPATSYTYGCTTKSICDIQNHTISFPTFSITGQFICNSGPAIVSHGSFLIMLSVFALLIKLI</sequence>
<feature type="chain" id="PRO_5042258370" description="UPAR/Ly6 domain-containing protein" evidence="3">
    <location>
        <begin position="22"/>
        <end position="217"/>
    </location>
</feature>
<organism evidence="5 6">
    <name type="scientific">Pelobates cultripes</name>
    <name type="common">Western spadefoot toad</name>
    <dbReference type="NCBI Taxonomy" id="61616"/>
    <lineage>
        <taxon>Eukaryota</taxon>
        <taxon>Metazoa</taxon>
        <taxon>Chordata</taxon>
        <taxon>Craniata</taxon>
        <taxon>Vertebrata</taxon>
        <taxon>Euteleostomi</taxon>
        <taxon>Amphibia</taxon>
        <taxon>Batrachia</taxon>
        <taxon>Anura</taxon>
        <taxon>Pelobatoidea</taxon>
        <taxon>Pelobatidae</taxon>
        <taxon>Pelobates</taxon>
    </lineage>
</organism>
<feature type="signal peptide" evidence="3">
    <location>
        <begin position="1"/>
        <end position="21"/>
    </location>
</feature>
<dbReference type="InterPro" id="IPR016054">
    <property type="entry name" value="LY6_UPA_recep-like"/>
</dbReference>
<feature type="domain" description="UPAR/Ly6" evidence="4">
    <location>
        <begin position="22"/>
        <end position="115"/>
    </location>
</feature>
<dbReference type="GO" id="GO:0005576">
    <property type="term" value="C:extracellular region"/>
    <property type="evidence" value="ECO:0007669"/>
    <property type="project" value="UniProtKB-SubCell"/>
</dbReference>
<name>A0AAD1T4T8_PELCU</name>
<evidence type="ECO:0000313" key="6">
    <source>
        <dbReference type="Proteomes" id="UP001295444"/>
    </source>
</evidence>
<dbReference type="PANTHER" id="PTHR20914:SF25">
    <property type="entry name" value="PHOSPHOLIPASE A2 INHIBITOR AND LY6_PLAUR DOMAIN-CONTAINING PROTEIN"/>
    <property type="match status" value="1"/>
</dbReference>
<dbReference type="PANTHER" id="PTHR20914">
    <property type="entry name" value="LY6/PLAUR DOMAIN-CONTAINING PROTEIN 8"/>
    <property type="match status" value="1"/>
</dbReference>
<gene>
    <name evidence="5" type="ORF">PECUL_23A044007</name>
</gene>
<dbReference type="Proteomes" id="UP001295444">
    <property type="component" value="Chromosome 10"/>
</dbReference>
<evidence type="ECO:0000256" key="2">
    <source>
        <dbReference type="ARBA" id="ARBA00022525"/>
    </source>
</evidence>
<dbReference type="Pfam" id="PF00021">
    <property type="entry name" value="UPAR_LY6"/>
    <property type="match status" value="2"/>
</dbReference>
<dbReference type="Gene3D" id="2.10.60.10">
    <property type="entry name" value="CD59"/>
    <property type="match status" value="2"/>
</dbReference>
<dbReference type="EMBL" id="OW240921">
    <property type="protein sequence ID" value="CAH2318623.1"/>
    <property type="molecule type" value="Genomic_DNA"/>
</dbReference>
<comment type="subcellular location">
    <subcellularLocation>
        <location evidence="1">Secreted</location>
    </subcellularLocation>
</comment>
<keyword evidence="3" id="KW-0732">Signal</keyword>
<dbReference type="CDD" id="cd23572">
    <property type="entry name" value="TFP_LU_ECD_PINLYP_rpt2"/>
    <property type="match status" value="1"/>
</dbReference>
<accession>A0AAD1T4T8</accession>
<dbReference type="InterPro" id="IPR045860">
    <property type="entry name" value="Snake_toxin-like_sf"/>
</dbReference>
<protein>
    <recommendedName>
        <fullName evidence="4">UPAR/Ly6 domain-containing protein</fullName>
    </recommendedName>
</protein>